<proteinExistence type="predicted"/>
<dbReference type="EMBL" id="JARJLG010000001">
    <property type="protein sequence ID" value="KAJ7785339.1"/>
    <property type="molecule type" value="Genomic_DNA"/>
</dbReference>
<protein>
    <submittedName>
        <fullName evidence="2">Uncharacterized protein</fullName>
    </submittedName>
</protein>
<evidence type="ECO:0000313" key="3">
    <source>
        <dbReference type="Proteomes" id="UP001215280"/>
    </source>
</evidence>
<dbReference type="AlphaFoldDB" id="A0AAD7P2W9"/>
<accession>A0AAD7P2W9</accession>
<organism evidence="2 3">
    <name type="scientific">Mycena maculata</name>
    <dbReference type="NCBI Taxonomy" id="230809"/>
    <lineage>
        <taxon>Eukaryota</taxon>
        <taxon>Fungi</taxon>
        <taxon>Dikarya</taxon>
        <taxon>Basidiomycota</taxon>
        <taxon>Agaricomycotina</taxon>
        <taxon>Agaricomycetes</taxon>
        <taxon>Agaricomycetidae</taxon>
        <taxon>Agaricales</taxon>
        <taxon>Marasmiineae</taxon>
        <taxon>Mycenaceae</taxon>
        <taxon>Mycena</taxon>
    </lineage>
</organism>
<reference evidence="2" key="1">
    <citation type="submission" date="2023-03" db="EMBL/GenBank/DDBJ databases">
        <title>Massive genome expansion in bonnet fungi (Mycena s.s.) driven by repeated elements and novel gene families across ecological guilds.</title>
        <authorList>
            <consortium name="Lawrence Berkeley National Laboratory"/>
            <person name="Harder C.B."/>
            <person name="Miyauchi S."/>
            <person name="Viragh M."/>
            <person name="Kuo A."/>
            <person name="Thoen E."/>
            <person name="Andreopoulos B."/>
            <person name="Lu D."/>
            <person name="Skrede I."/>
            <person name="Drula E."/>
            <person name="Henrissat B."/>
            <person name="Morin E."/>
            <person name="Kohler A."/>
            <person name="Barry K."/>
            <person name="LaButti K."/>
            <person name="Morin E."/>
            <person name="Salamov A."/>
            <person name="Lipzen A."/>
            <person name="Mereny Z."/>
            <person name="Hegedus B."/>
            <person name="Baldrian P."/>
            <person name="Stursova M."/>
            <person name="Weitz H."/>
            <person name="Taylor A."/>
            <person name="Grigoriev I.V."/>
            <person name="Nagy L.G."/>
            <person name="Martin F."/>
            <person name="Kauserud H."/>
        </authorList>
    </citation>
    <scope>NUCLEOTIDE SEQUENCE</scope>
    <source>
        <strain evidence="2">CBHHK188m</strain>
    </source>
</reference>
<evidence type="ECO:0000256" key="1">
    <source>
        <dbReference type="SAM" id="MobiDB-lite"/>
    </source>
</evidence>
<sequence>MSGRKMVESPPIYSPSTPSPIYSPTPQSTERILQHTPLPGHSRLTHSFIRKEHALTLVLEGQKENAGLPSFGRGAPLNGTLLLESPETVTSVRMEFRGILGSLNASHGYSCLRIIDQASSLYAKDPSQPRCPSAIAFSRRFPRTFKNNGTSYALPPSCDITLPDGSFFKCTYSLTVTVLASRHRSTSLFSKEKSLSVDLEYRERTRPSRPRISEPSLFSTVKICPEEWLQLPISLTARPDARAADIRCDLFVPSIGVFASPEIVPFHVQLFGAAHSLRELLLPRATNRTREHPESMRVYLLRQIAFGAVGSDAPATMNTILAEGALRPLPPAVLHGLSLPTNPHSRTATSDDALSWDGEIDLQGITTPSFDVGTFSVMYLITVELRPPEASSINRARYGYPIKITTDTWVGSAEQQEKFWIGNITVSFQPRYCPWGHSFK</sequence>
<dbReference type="Proteomes" id="UP001215280">
    <property type="component" value="Unassembled WGS sequence"/>
</dbReference>
<evidence type="ECO:0000313" key="2">
    <source>
        <dbReference type="EMBL" id="KAJ7785339.1"/>
    </source>
</evidence>
<keyword evidence="3" id="KW-1185">Reference proteome</keyword>
<name>A0AAD7P2W9_9AGAR</name>
<feature type="region of interest" description="Disordered" evidence="1">
    <location>
        <begin position="1"/>
        <end position="28"/>
    </location>
</feature>
<gene>
    <name evidence="2" type="ORF">DFH07DRAFT_787512</name>
</gene>
<comment type="caution">
    <text evidence="2">The sequence shown here is derived from an EMBL/GenBank/DDBJ whole genome shotgun (WGS) entry which is preliminary data.</text>
</comment>